<protein>
    <recommendedName>
        <fullName evidence="2">XPG-I domain-containing protein</fullName>
    </recommendedName>
</protein>
<dbReference type="InterPro" id="IPR006086">
    <property type="entry name" value="XPG-I_dom"/>
</dbReference>
<dbReference type="RefSeq" id="XP_024734496.1">
    <property type="nucleotide sequence ID" value="XM_024878275.1"/>
</dbReference>
<dbReference type="PANTHER" id="PTHR11081">
    <property type="entry name" value="FLAP ENDONUCLEASE FAMILY MEMBER"/>
    <property type="match status" value="1"/>
</dbReference>
<feature type="compositionally biased region" description="Basic and acidic residues" evidence="1">
    <location>
        <begin position="523"/>
        <end position="532"/>
    </location>
</feature>
<gene>
    <name evidence="3" type="ORF">K444DRAFT_592997</name>
</gene>
<evidence type="ECO:0000313" key="4">
    <source>
        <dbReference type="Proteomes" id="UP000235371"/>
    </source>
</evidence>
<accession>A0A2J6T3K1</accession>
<dbReference type="Pfam" id="PF00867">
    <property type="entry name" value="XPG_I"/>
    <property type="match status" value="1"/>
</dbReference>
<organism evidence="3 4">
    <name type="scientific">Hyaloscypha bicolor E</name>
    <dbReference type="NCBI Taxonomy" id="1095630"/>
    <lineage>
        <taxon>Eukaryota</taxon>
        <taxon>Fungi</taxon>
        <taxon>Dikarya</taxon>
        <taxon>Ascomycota</taxon>
        <taxon>Pezizomycotina</taxon>
        <taxon>Leotiomycetes</taxon>
        <taxon>Helotiales</taxon>
        <taxon>Hyaloscyphaceae</taxon>
        <taxon>Hyaloscypha</taxon>
        <taxon>Hyaloscypha bicolor</taxon>
    </lineage>
</organism>
<dbReference type="Proteomes" id="UP000235371">
    <property type="component" value="Unassembled WGS sequence"/>
</dbReference>
<feature type="region of interest" description="Disordered" evidence="1">
    <location>
        <begin position="598"/>
        <end position="654"/>
    </location>
</feature>
<dbReference type="GO" id="GO:0017108">
    <property type="term" value="F:5'-flap endonuclease activity"/>
    <property type="evidence" value="ECO:0007669"/>
    <property type="project" value="TreeGrafter"/>
</dbReference>
<dbReference type="STRING" id="1095630.A0A2J6T3K1"/>
<proteinExistence type="predicted"/>
<dbReference type="GeneID" id="36586352"/>
<evidence type="ECO:0000259" key="2">
    <source>
        <dbReference type="SMART" id="SM00484"/>
    </source>
</evidence>
<keyword evidence="4" id="KW-1185">Reference proteome</keyword>
<dbReference type="SUPFAM" id="SSF88723">
    <property type="entry name" value="PIN domain-like"/>
    <property type="match status" value="1"/>
</dbReference>
<feature type="domain" description="XPG-I" evidence="2">
    <location>
        <begin position="70"/>
        <end position="140"/>
    </location>
</feature>
<evidence type="ECO:0000313" key="3">
    <source>
        <dbReference type="EMBL" id="PMD57592.1"/>
    </source>
</evidence>
<feature type="region of interest" description="Disordered" evidence="1">
    <location>
        <begin position="382"/>
        <end position="548"/>
    </location>
</feature>
<dbReference type="EMBL" id="KZ613846">
    <property type="protein sequence ID" value="PMD57592.1"/>
    <property type="molecule type" value="Genomic_DNA"/>
</dbReference>
<dbReference type="InterPro" id="IPR029060">
    <property type="entry name" value="PIN-like_dom_sf"/>
</dbReference>
<dbReference type="PANTHER" id="PTHR11081:SF75">
    <property type="entry name" value="ENDONUCLEASE, PUTATIVE (AFU_ORTHOLOGUE AFUA_3G13260)-RELATED"/>
    <property type="match status" value="1"/>
</dbReference>
<name>A0A2J6T3K1_9HELO</name>
<evidence type="ECO:0000256" key="1">
    <source>
        <dbReference type="SAM" id="MobiDB-lite"/>
    </source>
</evidence>
<dbReference type="SMART" id="SM00484">
    <property type="entry name" value="XPGI"/>
    <property type="match status" value="1"/>
</dbReference>
<dbReference type="InterPro" id="IPR006084">
    <property type="entry name" value="XPG/Rad2"/>
</dbReference>
<dbReference type="OrthoDB" id="2959108at2759"/>
<sequence>MTAAAAQTVRDRSGVNANPIEKNILFYALQILNLGIEVHFVFDGGKRLSNGGKLYPGHDPPSQLFRDTLTNIGLPWHQAPAEAEAECAKMETEGVVDGVWSEDGDALAFGCKTLIRFQPKVVSSTENGEDVRKSKTHFKIYKLDNLKSQHPGMDREGFILHAILNGHPKDVGELYDLGPQDVLNAAESGLGKSLCAASTTQENMKQWATTDFARYLKDTRRNLDIPPDFPKWEHVQDYLNPVVSAPVVFSKLPQAQNPFWNEKDLFTFLVDKFQWTITQWVKYVVPVRIVRALLATEEGGASQHDYLKLKCDLLKKPTPRKNQSSQKNQITKKVKATFLLCKATSLDTTKLGTTESSRREFETLSWIILKANFNGQRPITSFLLSPDSARKGKAVASTPGSGRPGPSGTPLTPPSASPSSSNGEGSSERRERMRRSQNPPLSPTPTSRKRKRAVPFAMARATKNISRAPTKNKEPKISSTQANDIGKGKVKEIPDSSNMRANAKRARLQPTSPQDSGEDLSGDLEKRPKLVVEQHPSTPPAQITKPADAINNIIVIDSDSDDDVFGSFPPVAAEQLLSTPPAKRTADADKDFIMLDSDEDESEDDYGSFPSVSQLPPILGNMPAKIVPDGGIVDDSSGDEYGSFPASPDLRALP</sequence>
<dbReference type="GO" id="GO:0006974">
    <property type="term" value="P:DNA damage response"/>
    <property type="evidence" value="ECO:0007669"/>
    <property type="project" value="UniProtKB-ARBA"/>
</dbReference>
<dbReference type="AlphaFoldDB" id="A0A2J6T3K1"/>
<dbReference type="PRINTS" id="PR00853">
    <property type="entry name" value="XPGRADSUPER"/>
</dbReference>
<feature type="compositionally biased region" description="Low complexity" evidence="1">
    <location>
        <begin position="397"/>
        <end position="410"/>
    </location>
</feature>
<reference evidence="3 4" key="1">
    <citation type="submission" date="2016-04" db="EMBL/GenBank/DDBJ databases">
        <title>A degradative enzymes factory behind the ericoid mycorrhizal symbiosis.</title>
        <authorList>
            <consortium name="DOE Joint Genome Institute"/>
            <person name="Martino E."/>
            <person name="Morin E."/>
            <person name="Grelet G."/>
            <person name="Kuo A."/>
            <person name="Kohler A."/>
            <person name="Daghino S."/>
            <person name="Barry K."/>
            <person name="Choi C."/>
            <person name="Cichocki N."/>
            <person name="Clum A."/>
            <person name="Copeland A."/>
            <person name="Hainaut M."/>
            <person name="Haridas S."/>
            <person name="Labutti K."/>
            <person name="Lindquist E."/>
            <person name="Lipzen A."/>
            <person name="Khouja H.-R."/>
            <person name="Murat C."/>
            <person name="Ohm R."/>
            <person name="Olson A."/>
            <person name="Spatafora J."/>
            <person name="Veneault-Fourrey C."/>
            <person name="Henrissat B."/>
            <person name="Grigoriev I."/>
            <person name="Martin F."/>
            <person name="Perotto S."/>
        </authorList>
    </citation>
    <scope>NUCLEOTIDE SEQUENCE [LARGE SCALE GENOMIC DNA]</scope>
    <source>
        <strain evidence="3 4">E</strain>
    </source>
</reference>
<dbReference type="InParanoid" id="A0A2J6T3K1"/>
<dbReference type="Gene3D" id="3.40.50.1010">
    <property type="entry name" value="5'-nuclease"/>
    <property type="match status" value="1"/>
</dbReference>